<dbReference type="PANTHER" id="PTHR30632:SF14">
    <property type="entry name" value="TUNGSTATE_MOLYBDATE_CHROMATE-BINDING PROTEIN MODA"/>
    <property type="match status" value="1"/>
</dbReference>
<keyword evidence="3" id="KW-0732">Signal</keyword>
<name>A0A3D8IUC1_9HELI</name>
<keyword evidence="4" id="KW-0500">Molybdenum</keyword>
<comment type="caution">
    <text evidence="5">The sequence shown here is derived from an EMBL/GenBank/DDBJ whole genome shotgun (WGS) entry which is preliminary data.</text>
</comment>
<comment type="similarity">
    <text evidence="1">Belongs to the bacterial solute-binding protein ModA family.</text>
</comment>
<evidence type="ECO:0000256" key="1">
    <source>
        <dbReference type="ARBA" id="ARBA00009175"/>
    </source>
</evidence>
<dbReference type="EMBL" id="NXLT01000001">
    <property type="protein sequence ID" value="RDU68593.1"/>
    <property type="molecule type" value="Genomic_DNA"/>
</dbReference>
<evidence type="ECO:0000256" key="2">
    <source>
        <dbReference type="ARBA" id="ARBA00022723"/>
    </source>
</evidence>
<dbReference type="GO" id="GO:0015689">
    <property type="term" value="P:molybdate ion transport"/>
    <property type="evidence" value="ECO:0007669"/>
    <property type="project" value="InterPro"/>
</dbReference>
<dbReference type="InterPro" id="IPR005950">
    <property type="entry name" value="ModA"/>
</dbReference>
<dbReference type="Pfam" id="PF13531">
    <property type="entry name" value="SBP_bac_11"/>
    <property type="match status" value="1"/>
</dbReference>
<accession>A0A3D8IUC1</accession>
<sequence>MLTRIFVVFTLLCGGVFAEKIEVLAAASLKFVLEDIKKEFLQTHTHDTIEISYISSGKAYAQIQNGSLAELFIAADTQYPQRLYQDKLAADTPKNYVRGKLVIFSANKNFNANTIEILKNPSIQHIAIPNAKLAPYGVAAEEYIKSAKLEQILAPKLVLGESIGQATTYVLEGSAEIGFSALSMVIKEAQKEGSPITYSIIDEKLYTPIVQSLVITKAGKDSQLAKEFSQYLLGEKAQAIFASYGYDAP</sequence>
<dbReference type="OrthoDB" id="9785015at2"/>
<dbReference type="Gene3D" id="3.40.190.10">
    <property type="entry name" value="Periplasmic binding protein-like II"/>
    <property type="match status" value="2"/>
</dbReference>
<proteinExistence type="inferred from homology"/>
<feature type="binding site" evidence="4">
    <location>
        <position position="56"/>
    </location>
    <ligand>
        <name>molybdate</name>
        <dbReference type="ChEBI" id="CHEBI:36264"/>
    </ligand>
</feature>
<reference evidence="5 6" key="1">
    <citation type="submission" date="2018-04" db="EMBL/GenBank/DDBJ databases">
        <title>Novel Campyloabacter and Helicobacter Species and Strains.</title>
        <authorList>
            <person name="Mannion A.J."/>
            <person name="Shen Z."/>
            <person name="Fox J.G."/>
        </authorList>
    </citation>
    <scope>NUCLEOTIDE SEQUENCE [LARGE SCALE GENOMIC DNA]</scope>
    <source>
        <strain evidence="5 6">MIT 12-6600</strain>
    </source>
</reference>
<dbReference type="CDD" id="cd13539">
    <property type="entry name" value="PBP2_AvModA"/>
    <property type="match status" value="1"/>
</dbReference>
<dbReference type="NCBIfam" id="TIGR01256">
    <property type="entry name" value="modA"/>
    <property type="match status" value="1"/>
</dbReference>
<dbReference type="InterPro" id="IPR044084">
    <property type="entry name" value="AvModA-like_subst-bd"/>
</dbReference>
<dbReference type="InterPro" id="IPR050682">
    <property type="entry name" value="ModA/WtpA"/>
</dbReference>
<feature type="binding site" evidence="4">
    <location>
        <position position="28"/>
    </location>
    <ligand>
        <name>molybdate</name>
        <dbReference type="ChEBI" id="CHEBI:36264"/>
    </ligand>
</feature>
<dbReference type="SUPFAM" id="SSF53850">
    <property type="entry name" value="Periplasmic binding protein-like II"/>
    <property type="match status" value="1"/>
</dbReference>
<keyword evidence="6" id="KW-1185">Reference proteome</keyword>
<evidence type="ECO:0000313" key="6">
    <source>
        <dbReference type="Proteomes" id="UP000256514"/>
    </source>
</evidence>
<dbReference type="AlphaFoldDB" id="A0A3D8IUC1"/>
<evidence type="ECO:0000256" key="4">
    <source>
        <dbReference type="PIRSR" id="PIRSR004846-1"/>
    </source>
</evidence>
<dbReference type="RefSeq" id="WP_115570534.1">
    <property type="nucleotide sequence ID" value="NZ_NXLT01000001.1"/>
</dbReference>
<dbReference type="PIRSF" id="PIRSF004846">
    <property type="entry name" value="ModA"/>
    <property type="match status" value="1"/>
</dbReference>
<protein>
    <submittedName>
        <fullName evidence="5">Molybdate ABC transporter substrate-binding protein</fullName>
    </submittedName>
</protein>
<dbReference type="PANTHER" id="PTHR30632">
    <property type="entry name" value="MOLYBDATE-BINDING PERIPLASMIC PROTEIN"/>
    <property type="match status" value="1"/>
</dbReference>
<evidence type="ECO:0000256" key="3">
    <source>
        <dbReference type="ARBA" id="ARBA00022729"/>
    </source>
</evidence>
<dbReference type="GO" id="GO:0030973">
    <property type="term" value="F:molybdate ion binding"/>
    <property type="evidence" value="ECO:0007669"/>
    <property type="project" value="InterPro"/>
</dbReference>
<keyword evidence="2 4" id="KW-0479">Metal-binding</keyword>
<gene>
    <name evidence="5" type="primary">modA</name>
    <name evidence="5" type="ORF">CQA54_01975</name>
</gene>
<feature type="binding site" evidence="4">
    <location>
        <position position="163"/>
    </location>
    <ligand>
        <name>molybdate</name>
        <dbReference type="ChEBI" id="CHEBI:36264"/>
    </ligand>
</feature>
<evidence type="ECO:0000313" key="5">
    <source>
        <dbReference type="EMBL" id="RDU68593.1"/>
    </source>
</evidence>
<dbReference type="GO" id="GO:0046872">
    <property type="term" value="F:metal ion binding"/>
    <property type="evidence" value="ECO:0007669"/>
    <property type="project" value="UniProtKB-KW"/>
</dbReference>
<organism evidence="5 6">
    <name type="scientific">Helicobacter equorum</name>
    <dbReference type="NCBI Taxonomy" id="361872"/>
    <lineage>
        <taxon>Bacteria</taxon>
        <taxon>Pseudomonadati</taxon>
        <taxon>Campylobacterota</taxon>
        <taxon>Epsilonproteobacteria</taxon>
        <taxon>Campylobacterales</taxon>
        <taxon>Helicobacteraceae</taxon>
        <taxon>Helicobacter</taxon>
    </lineage>
</organism>
<dbReference type="Proteomes" id="UP000256514">
    <property type="component" value="Unassembled WGS sequence"/>
</dbReference>